<evidence type="ECO:0000313" key="5">
    <source>
        <dbReference type="Proteomes" id="UP000436088"/>
    </source>
</evidence>
<sequence length="133" mass="14803">MRLSKESADKTLELRQMRGEDLQGLNIDELQRLEKLVESGVARVLETKVERIMNEISSLETKGAKLLEENKQLKDKVSRLVTMLATLCKDKICLSRFRCCNSSESASNVYGCNSGPPPEDDSSDISLKLGLPS</sequence>
<evidence type="ECO:0000256" key="1">
    <source>
        <dbReference type="SAM" id="Coils"/>
    </source>
</evidence>
<keyword evidence="1" id="KW-0175">Coiled coil</keyword>
<dbReference type="Pfam" id="PF01486">
    <property type="entry name" value="K-box"/>
    <property type="match status" value="1"/>
</dbReference>
<dbReference type="PROSITE" id="PS51297">
    <property type="entry name" value="K_BOX"/>
    <property type="match status" value="1"/>
</dbReference>
<feature type="coiled-coil region" evidence="1">
    <location>
        <begin position="42"/>
        <end position="76"/>
    </location>
</feature>
<organism evidence="4 5">
    <name type="scientific">Hibiscus syriacus</name>
    <name type="common">Rose of Sharon</name>
    <dbReference type="NCBI Taxonomy" id="106335"/>
    <lineage>
        <taxon>Eukaryota</taxon>
        <taxon>Viridiplantae</taxon>
        <taxon>Streptophyta</taxon>
        <taxon>Embryophyta</taxon>
        <taxon>Tracheophyta</taxon>
        <taxon>Spermatophyta</taxon>
        <taxon>Magnoliopsida</taxon>
        <taxon>eudicotyledons</taxon>
        <taxon>Gunneridae</taxon>
        <taxon>Pentapetalae</taxon>
        <taxon>rosids</taxon>
        <taxon>malvids</taxon>
        <taxon>Malvales</taxon>
        <taxon>Malvaceae</taxon>
        <taxon>Malvoideae</taxon>
        <taxon>Hibiscus</taxon>
    </lineage>
</organism>
<feature type="region of interest" description="Disordered" evidence="2">
    <location>
        <begin position="105"/>
        <end position="133"/>
    </location>
</feature>
<accession>A0A6A3CQR2</accession>
<reference evidence="4" key="1">
    <citation type="submission" date="2019-09" db="EMBL/GenBank/DDBJ databases">
        <title>Draft genome information of white flower Hibiscus syriacus.</title>
        <authorList>
            <person name="Kim Y.-M."/>
        </authorList>
    </citation>
    <scope>NUCLEOTIDE SEQUENCE [LARGE SCALE GENOMIC DNA]</scope>
    <source>
        <strain evidence="4">YM2019G1</strain>
    </source>
</reference>
<keyword evidence="5" id="KW-1185">Reference proteome</keyword>
<proteinExistence type="predicted"/>
<dbReference type="EMBL" id="VEPZ02000196">
    <property type="protein sequence ID" value="KAE8731286.1"/>
    <property type="molecule type" value="Genomic_DNA"/>
</dbReference>
<gene>
    <name evidence="4" type="ORF">F3Y22_tig00002840pilonHSYRG00943</name>
</gene>
<dbReference type="Proteomes" id="UP000436088">
    <property type="component" value="Unassembled WGS sequence"/>
</dbReference>
<dbReference type="GO" id="GO:0003700">
    <property type="term" value="F:DNA-binding transcription factor activity"/>
    <property type="evidence" value="ECO:0007669"/>
    <property type="project" value="InterPro"/>
</dbReference>
<comment type="caution">
    <text evidence="4">The sequence shown here is derived from an EMBL/GenBank/DDBJ whole genome shotgun (WGS) entry which is preliminary data.</text>
</comment>
<feature type="domain" description="K-box" evidence="3">
    <location>
        <begin position="1"/>
        <end position="83"/>
    </location>
</feature>
<dbReference type="GO" id="GO:0005634">
    <property type="term" value="C:nucleus"/>
    <property type="evidence" value="ECO:0007669"/>
    <property type="project" value="InterPro"/>
</dbReference>
<dbReference type="AlphaFoldDB" id="A0A6A3CQR2"/>
<evidence type="ECO:0000313" key="4">
    <source>
        <dbReference type="EMBL" id="KAE8731286.1"/>
    </source>
</evidence>
<name>A0A6A3CQR2_HIBSY</name>
<protein>
    <submittedName>
        <fullName evidence="4">MADS-box protein AGL24</fullName>
    </submittedName>
</protein>
<evidence type="ECO:0000256" key="2">
    <source>
        <dbReference type="SAM" id="MobiDB-lite"/>
    </source>
</evidence>
<evidence type="ECO:0000259" key="3">
    <source>
        <dbReference type="PROSITE" id="PS51297"/>
    </source>
</evidence>
<dbReference type="InterPro" id="IPR002487">
    <property type="entry name" value="TF_Kbox"/>
</dbReference>